<dbReference type="SMART" id="SM00537">
    <property type="entry name" value="DCX"/>
    <property type="match status" value="3"/>
</dbReference>
<dbReference type="GO" id="GO:0005815">
    <property type="term" value="C:microtubule organizing center"/>
    <property type="evidence" value="ECO:0007669"/>
    <property type="project" value="TreeGrafter"/>
</dbReference>
<feature type="compositionally biased region" description="Basic and acidic residues" evidence="1">
    <location>
        <begin position="100"/>
        <end position="132"/>
    </location>
</feature>
<dbReference type="STRING" id="1890364.A0A2P6NXM1"/>
<dbReference type="InParanoid" id="A0A2P6NXM1"/>
<dbReference type="OrthoDB" id="548799at2759"/>
<sequence>MSTATRSSRSLSGAKKSPLILVFRNADKHHQGVQVLVRPGITFEQLLQQLTTVVGLPTGAVRKLYTADGKSVKTLDDVLDGHNYIAAGPEKVNLESASESLKELEKSKSVKEEGESKEDAHDGKSEEAEDAKAASATPKKSVVSAYGGKPLEKFGTQGEKAKTIYAYRNADKHHAGVKVAVHPRKFKNFDQLREHLSKEVKLPTGPVLKVLTVDGKSIKDLEALEDEGSYICCGAEKFSKERNVRAIPKKLTEKEKPAPVETSAPITPKKVPVVSAYASKSVEKFGTQASKAKVIRAYRNGDKHDQGKEITVNAKFKTLDQLYVHLSKEVGVVTGAVRHIYTFDGKVIKSIEDFEDGGHYVCTGAEKLKTETLPSIKRKSQLPDEPAAENGEEASGHALE</sequence>
<dbReference type="Pfam" id="PF03607">
    <property type="entry name" value="DCX"/>
    <property type="match status" value="3"/>
</dbReference>
<evidence type="ECO:0000256" key="1">
    <source>
        <dbReference type="SAM" id="MobiDB-lite"/>
    </source>
</evidence>
<evidence type="ECO:0000313" key="3">
    <source>
        <dbReference type="EMBL" id="PRP88686.1"/>
    </source>
</evidence>
<dbReference type="SUPFAM" id="SSF89837">
    <property type="entry name" value="Doublecortin (DC)"/>
    <property type="match status" value="3"/>
</dbReference>
<dbReference type="PANTHER" id="PTHR23004:SF11">
    <property type="entry name" value="PROTEIN RPI-1"/>
    <property type="match status" value="1"/>
</dbReference>
<feature type="domain" description="Doublecortin" evidence="2">
    <location>
        <begin position="18"/>
        <end position="92"/>
    </location>
</feature>
<feature type="region of interest" description="Disordered" evidence="1">
    <location>
        <begin position="373"/>
        <end position="400"/>
    </location>
</feature>
<dbReference type="GO" id="GO:0005874">
    <property type="term" value="C:microtubule"/>
    <property type="evidence" value="ECO:0007669"/>
    <property type="project" value="TreeGrafter"/>
</dbReference>
<dbReference type="InterPro" id="IPR003533">
    <property type="entry name" value="Doublecortin_dom"/>
</dbReference>
<dbReference type="PANTHER" id="PTHR23004">
    <property type="entry name" value="DOUBLECORTIN DOMAIN CONTAINING 2"/>
    <property type="match status" value="1"/>
</dbReference>
<evidence type="ECO:0000259" key="2">
    <source>
        <dbReference type="PROSITE" id="PS50309"/>
    </source>
</evidence>
<dbReference type="Proteomes" id="UP000241769">
    <property type="component" value="Unassembled WGS sequence"/>
</dbReference>
<dbReference type="AlphaFoldDB" id="A0A2P6NXM1"/>
<feature type="region of interest" description="Disordered" evidence="1">
    <location>
        <begin position="96"/>
        <end position="139"/>
    </location>
</feature>
<dbReference type="EMBL" id="MDYQ01000008">
    <property type="protein sequence ID" value="PRP88686.1"/>
    <property type="molecule type" value="Genomic_DNA"/>
</dbReference>
<dbReference type="CDD" id="cd01617">
    <property type="entry name" value="DCX"/>
    <property type="match status" value="3"/>
</dbReference>
<dbReference type="GO" id="GO:0035556">
    <property type="term" value="P:intracellular signal transduction"/>
    <property type="evidence" value="ECO:0007669"/>
    <property type="project" value="InterPro"/>
</dbReference>
<feature type="domain" description="Doublecortin" evidence="2">
    <location>
        <begin position="293"/>
        <end position="374"/>
    </location>
</feature>
<dbReference type="InterPro" id="IPR036572">
    <property type="entry name" value="Doublecortin_dom_sf"/>
</dbReference>
<evidence type="ECO:0000313" key="4">
    <source>
        <dbReference type="Proteomes" id="UP000241769"/>
    </source>
</evidence>
<proteinExistence type="predicted"/>
<dbReference type="Gene3D" id="3.10.20.230">
    <property type="entry name" value="Doublecortin domain"/>
    <property type="match status" value="3"/>
</dbReference>
<gene>
    <name evidence="3" type="ORF">PROFUN_02782</name>
</gene>
<accession>A0A2P6NXM1</accession>
<protein>
    <recommendedName>
        <fullName evidence="2">Doublecortin domain-containing protein</fullName>
    </recommendedName>
</protein>
<organism evidence="3 4">
    <name type="scientific">Planoprotostelium fungivorum</name>
    <dbReference type="NCBI Taxonomy" id="1890364"/>
    <lineage>
        <taxon>Eukaryota</taxon>
        <taxon>Amoebozoa</taxon>
        <taxon>Evosea</taxon>
        <taxon>Variosea</taxon>
        <taxon>Cavosteliida</taxon>
        <taxon>Cavosteliaceae</taxon>
        <taxon>Planoprotostelium</taxon>
    </lineage>
</organism>
<comment type="caution">
    <text evidence="3">The sequence shown here is derived from an EMBL/GenBank/DDBJ whole genome shotgun (WGS) entry which is preliminary data.</text>
</comment>
<dbReference type="PROSITE" id="PS50309">
    <property type="entry name" value="DC"/>
    <property type="match status" value="3"/>
</dbReference>
<feature type="domain" description="Doublecortin" evidence="2">
    <location>
        <begin position="162"/>
        <end position="238"/>
    </location>
</feature>
<reference evidence="3 4" key="1">
    <citation type="journal article" date="2018" name="Genome Biol. Evol.">
        <title>Multiple Roots of Fruiting Body Formation in Amoebozoa.</title>
        <authorList>
            <person name="Hillmann F."/>
            <person name="Forbes G."/>
            <person name="Novohradska S."/>
            <person name="Ferling I."/>
            <person name="Riege K."/>
            <person name="Groth M."/>
            <person name="Westermann M."/>
            <person name="Marz M."/>
            <person name="Spaller T."/>
            <person name="Winckler T."/>
            <person name="Schaap P."/>
            <person name="Glockner G."/>
        </authorList>
    </citation>
    <scope>NUCLEOTIDE SEQUENCE [LARGE SCALE GENOMIC DNA]</scope>
    <source>
        <strain evidence="3 4">Jena</strain>
    </source>
</reference>
<name>A0A2P6NXM1_9EUKA</name>
<keyword evidence="4" id="KW-1185">Reference proteome</keyword>